<dbReference type="InterPro" id="IPR004365">
    <property type="entry name" value="NA-bd_OB_tRNA"/>
</dbReference>
<dbReference type="GO" id="GO:0008408">
    <property type="term" value="F:3'-5' exonuclease activity"/>
    <property type="evidence" value="ECO:0007669"/>
    <property type="project" value="InterPro"/>
</dbReference>
<dbReference type="Pfam" id="PF17657">
    <property type="entry name" value="DNA_pol3_finger"/>
    <property type="match status" value="1"/>
</dbReference>
<dbReference type="NCBIfam" id="TIGR00594">
    <property type="entry name" value="polc"/>
    <property type="match status" value="1"/>
</dbReference>
<comment type="similarity">
    <text evidence="2">Belongs to the DNA polymerase type-C family. DnaE subfamily.</text>
</comment>
<dbReference type="Pfam" id="PF01336">
    <property type="entry name" value="tRNA_anti-codon"/>
    <property type="match status" value="1"/>
</dbReference>
<evidence type="ECO:0000256" key="1">
    <source>
        <dbReference type="ARBA" id="ARBA00004496"/>
    </source>
</evidence>
<evidence type="ECO:0000256" key="6">
    <source>
        <dbReference type="ARBA" id="ARBA00022695"/>
    </source>
</evidence>
<dbReference type="PANTHER" id="PTHR32294:SF0">
    <property type="entry name" value="DNA POLYMERASE III SUBUNIT ALPHA"/>
    <property type="match status" value="1"/>
</dbReference>
<dbReference type="CDD" id="cd07431">
    <property type="entry name" value="PHP_PolIIIA"/>
    <property type="match status" value="1"/>
</dbReference>
<evidence type="ECO:0000256" key="3">
    <source>
        <dbReference type="ARBA" id="ARBA00012417"/>
    </source>
</evidence>
<name>A0A0R2A747_9LACO</name>
<dbReference type="InterPro" id="IPR004013">
    <property type="entry name" value="PHP_dom"/>
</dbReference>
<evidence type="ECO:0000313" key="13">
    <source>
        <dbReference type="EMBL" id="KRM62501.1"/>
    </source>
</evidence>
<evidence type="ECO:0000256" key="8">
    <source>
        <dbReference type="ARBA" id="ARBA00022932"/>
    </source>
</evidence>
<dbReference type="InterPro" id="IPR011708">
    <property type="entry name" value="DNA_pol3_alpha_NTPase_dom"/>
</dbReference>
<sequence length="1126" mass="126153">MMEFVPLQVLSSYSLLNSTTKIDQLVSAAKQRGYRSLALTDEDVLYGAVEFYNAARQADIHPIIGLTLRMNSVAEEGVTVPVVLLAKDWQGYQNLMKLSTLQNTGDEKTRLTYSQVKPMLAHVFVIHPTNGDVYRLVQQGNSDQARDLLVQWQSDADEQSVLIGVNPYTDPILRQSIHQLVDATHTEEVALNRVGYLNADDHFAVEVLRSIDQGSKFQQPESLAHQLGTHYLRDMTTEVAAYEAAQLSKAVYRTQQVAEQCQVVFTFQPPVLPAFPTTNGQDSQHYLRQLCLSGLKQRTLAPGITVTDYTQRLAKELKVIHKMGFDDYFLIVWDVMRFAHDQGITTGPGRGSAAGSLVAYALAITDVDPLQYQLLFERFLNPQRAQMPDIDLDLPDNRRGEVLQYVHDKYGHTQVAQIITFGTLAAKQVIRDVGRVFGLSQSELSAWSAAVPNQLHIGLNQAYQDSMGLRTLVGETTKNQLLYQVAQRLEGLPRHYSTHAAGIVLSDEPLINVVPLQDGGEGLLMTQFTKDTVESLGLLKMDFLGLRNLTIVAQTMAIIQRETPEFSLTQISLADEETLQLFQQGDTNGIFQFESNGIKNVLVSLHPDNFELIVAVNALYRPGPMENIDHFIKRKNGQEPVTYPDESLKPILGVTYGILVYQEQVLQVASQLAGFSLGEADLLRRAMSKKKQAVMDEMQDKFIAGAQAMGHSRAVAEQVFDYIDQFARYGFNRSHAVAYSKMAFQMAYLKTHFPEAFFTALLNSVANNPAKIKGYLAEIKKRRVKVIGPDINRSEVQFSFHGDAIIFGLSVIKGMRRDFVEAIVNERTSNGPFEDLLSFIQRMDTKWRKKEILEPLIYTGAFDGLGYNRAELIEALTGLLDSVELTGASLSLFKELKPTIAERAEFSLTKRLAFEEQYLGAYLSGHPVDQYTDLAHQLGTTMIAELRENMTVTMIIFVGHVKVIRTKRGDQMAFVSGSDQSGTVDITVFPKLFKRVQQLLDQDQIIVVRGRVELNRGLQIVAASIEAAQQLAVKYHQSTANAQTGKRWVLRIDAKHQNQEVQTRLHEFIRQHQGPIPVILFNPVTDRKVIQPKNQWLVDSTQIIGDLVKIIGTNNAVLQNLNNTAQ</sequence>
<evidence type="ECO:0000256" key="10">
    <source>
        <dbReference type="ARBA" id="ARBA00026073"/>
    </source>
</evidence>
<protein>
    <recommendedName>
        <fullName evidence="4">DNA polymerase III subunit alpha</fullName>
        <ecNumber evidence="3">2.7.7.7</ecNumber>
    </recommendedName>
</protein>
<dbReference type="SUPFAM" id="SSF89550">
    <property type="entry name" value="PHP domain-like"/>
    <property type="match status" value="1"/>
</dbReference>
<dbReference type="GO" id="GO:0003887">
    <property type="term" value="F:DNA-directed DNA polymerase activity"/>
    <property type="evidence" value="ECO:0007669"/>
    <property type="project" value="UniProtKB-KW"/>
</dbReference>
<dbReference type="Pfam" id="PF02811">
    <property type="entry name" value="PHP"/>
    <property type="match status" value="1"/>
</dbReference>
<comment type="subcellular location">
    <subcellularLocation>
        <location evidence="1">Cytoplasm</location>
    </subcellularLocation>
</comment>
<evidence type="ECO:0000256" key="4">
    <source>
        <dbReference type="ARBA" id="ARBA00019114"/>
    </source>
</evidence>
<dbReference type="AlphaFoldDB" id="A0A0R2A747"/>
<dbReference type="GO" id="GO:0005737">
    <property type="term" value="C:cytoplasm"/>
    <property type="evidence" value="ECO:0007669"/>
    <property type="project" value="UniProtKB-SubCell"/>
</dbReference>
<dbReference type="InterPro" id="IPR029460">
    <property type="entry name" value="DNAPol_HHH"/>
</dbReference>
<dbReference type="PANTHER" id="PTHR32294">
    <property type="entry name" value="DNA POLYMERASE III SUBUNIT ALPHA"/>
    <property type="match status" value="1"/>
</dbReference>
<dbReference type="InterPro" id="IPR004805">
    <property type="entry name" value="DnaE2/DnaE/PolC"/>
</dbReference>
<dbReference type="PATRIC" id="fig|1423813.3.peg.2112"/>
<dbReference type="Gene3D" id="3.20.20.140">
    <property type="entry name" value="Metal-dependent hydrolases"/>
    <property type="match status" value="1"/>
</dbReference>
<comment type="caution">
    <text evidence="13">The sequence shown here is derived from an EMBL/GenBank/DDBJ whole genome shotgun (WGS) entry which is preliminary data.</text>
</comment>
<dbReference type="GO" id="GO:0006260">
    <property type="term" value="P:DNA replication"/>
    <property type="evidence" value="ECO:0007669"/>
    <property type="project" value="UniProtKB-KW"/>
</dbReference>
<accession>A0A0R2A747</accession>
<keyword evidence="5" id="KW-0808">Transferase</keyword>
<comment type="catalytic activity">
    <reaction evidence="11">
        <text>DNA(n) + a 2'-deoxyribonucleoside 5'-triphosphate = DNA(n+1) + diphosphate</text>
        <dbReference type="Rhea" id="RHEA:22508"/>
        <dbReference type="Rhea" id="RHEA-COMP:17339"/>
        <dbReference type="Rhea" id="RHEA-COMP:17340"/>
        <dbReference type="ChEBI" id="CHEBI:33019"/>
        <dbReference type="ChEBI" id="CHEBI:61560"/>
        <dbReference type="ChEBI" id="CHEBI:173112"/>
        <dbReference type="EC" id="2.7.7.7"/>
    </reaction>
</comment>
<evidence type="ECO:0000256" key="2">
    <source>
        <dbReference type="ARBA" id="ARBA00009496"/>
    </source>
</evidence>
<dbReference type="Pfam" id="PF07733">
    <property type="entry name" value="DNA_pol3_alpha"/>
    <property type="match status" value="1"/>
</dbReference>
<comment type="function">
    <text evidence="9">DNA polymerase III is a complex, multichain enzyme responsible for most of the replicative synthesis in bacteria. This DNA polymerase also exhibits 3' to 5' exonuclease activity. The alpha chain is the DNA polymerase.</text>
</comment>
<gene>
    <name evidence="13" type="ORF">FC26_GL002075</name>
</gene>
<dbReference type="InterPro" id="IPR003141">
    <property type="entry name" value="Pol/His_phosphatase_N"/>
</dbReference>
<dbReference type="EMBL" id="AYYY01000005">
    <property type="protein sequence ID" value="KRM62501.1"/>
    <property type="molecule type" value="Genomic_DNA"/>
</dbReference>
<dbReference type="SMART" id="SM00481">
    <property type="entry name" value="POLIIIAc"/>
    <property type="match status" value="1"/>
</dbReference>
<proteinExistence type="inferred from homology"/>
<keyword evidence="6" id="KW-0548">Nucleotidyltransferase</keyword>
<dbReference type="GO" id="GO:0003676">
    <property type="term" value="F:nucleic acid binding"/>
    <property type="evidence" value="ECO:0007669"/>
    <property type="project" value="InterPro"/>
</dbReference>
<reference evidence="13 14" key="1">
    <citation type="journal article" date="2015" name="Genome Announc.">
        <title>Expanding the biotechnology potential of lactobacilli through comparative genomics of 213 strains and associated genera.</title>
        <authorList>
            <person name="Sun Z."/>
            <person name="Harris H.M."/>
            <person name="McCann A."/>
            <person name="Guo C."/>
            <person name="Argimon S."/>
            <person name="Zhang W."/>
            <person name="Yang X."/>
            <person name="Jeffery I.B."/>
            <person name="Cooney J.C."/>
            <person name="Kagawa T.F."/>
            <person name="Liu W."/>
            <person name="Song Y."/>
            <person name="Salvetti E."/>
            <person name="Wrobel A."/>
            <person name="Rasinkangas P."/>
            <person name="Parkhill J."/>
            <person name="Rea M.C."/>
            <person name="O'Sullivan O."/>
            <person name="Ritari J."/>
            <person name="Douillard F.P."/>
            <person name="Paul Ross R."/>
            <person name="Yang R."/>
            <person name="Briner A.E."/>
            <person name="Felis G.E."/>
            <person name="de Vos W.M."/>
            <person name="Barrangou R."/>
            <person name="Klaenhammer T.R."/>
            <person name="Caufield P.W."/>
            <person name="Cui Y."/>
            <person name="Zhang H."/>
            <person name="O'Toole P.W."/>
        </authorList>
    </citation>
    <scope>NUCLEOTIDE SEQUENCE [LARGE SCALE GENOMIC DNA]</scope>
    <source>
        <strain evidence="13 14">DSM 20634</strain>
    </source>
</reference>
<organism evidence="13 14">
    <name type="scientific">Paucilactobacillus vaccinostercus DSM 20634</name>
    <dbReference type="NCBI Taxonomy" id="1423813"/>
    <lineage>
        <taxon>Bacteria</taxon>
        <taxon>Bacillati</taxon>
        <taxon>Bacillota</taxon>
        <taxon>Bacilli</taxon>
        <taxon>Lactobacillales</taxon>
        <taxon>Lactobacillaceae</taxon>
        <taxon>Paucilactobacillus</taxon>
    </lineage>
</organism>
<keyword evidence="8" id="KW-0239">DNA-directed DNA polymerase</keyword>
<feature type="domain" description="Polymerase/histidinol phosphatase N-terminal" evidence="12">
    <location>
        <begin position="5"/>
        <end position="72"/>
    </location>
</feature>
<evidence type="ECO:0000313" key="14">
    <source>
        <dbReference type="Proteomes" id="UP000051733"/>
    </source>
</evidence>
<evidence type="ECO:0000256" key="5">
    <source>
        <dbReference type="ARBA" id="ARBA00022679"/>
    </source>
</evidence>
<dbReference type="Proteomes" id="UP000051733">
    <property type="component" value="Unassembled WGS sequence"/>
</dbReference>
<evidence type="ECO:0000256" key="9">
    <source>
        <dbReference type="ARBA" id="ARBA00025611"/>
    </source>
</evidence>
<comment type="subunit">
    <text evidence="10">DNA polymerase III contains a core (composed of alpha, epsilon and theta chains) that associates with a tau subunit. This core dimerizes to form the POLIII' complex. PolIII' associates with the gamma complex (composed of gamma, delta, delta', psi and chi chains) and with the beta chain to form the complete DNA polymerase III complex.</text>
</comment>
<evidence type="ECO:0000259" key="12">
    <source>
        <dbReference type="SMART" id="SM00481"/>
    </source>
</evidence>
<dbReference type="InterPro" id="IPR040982">
    <property type="entry name" value="DNA_pol3_finger"/>
</dbReference>
<dbReference type="NCBIfam" id="NF004226">
    <property type="entry name" value="PRK05673.1"/>
    <property type="match status" value="1"/>
</dbReference>
<dbReference type="EC" id="2.7.7.7" evidence="3"/>
<evidence type="ECO:0000256" key="11">
    <source>
        <dbReference type="ARBA" id="ARBA00049244"/>
    </source>
</evidence>
<dbReference type="InterPro" id="IPR016195">
    <property type="entry name" value="Pol/histidinol_Pase-like"/>
</dbReference>
<dbReference type="Gene3D" id="1.10.10.1600">
    <property type="entry name" value="Bacterial DNA polymerase III alpha subunit, thumb domain"/>
    <property type="match status" value="1"/>
</dbReference>
<dbReference type="InterPro" id="IPR041931">
    <property type="entry name" value="DNA_pol3_alpha_thumb_dom"/>
</dbReference>
<dbReference type="CDD" id="cd04485">
    <property type="entry name" value="DnaE_OBF"/>
    <property type="match status" value="1"/>
</dbReference>
<keyword evidence="7" id="KW-0235">DNA replication</keyword>
<dbReference type="Pfam" id="PF14579">
    <property type="entry name" value="HHH_6"/>
    <property type="match status" value="1"/>
</dbReference>
<dbReference type="Gene3D" id="1.10.150.870">
    <property type="match status" value="1"/>
</dbReference>
<dbReference type="STRING" id="1423813.FC26_GL002075"/>
<keyword evidence="14" id="KW-1185">Reference proteome</keyword>
<evidence type="ECO:0000256" key="7">
    <source>
        <dbReference type="ARBA" id="ARBA00022705"/>
    </source>
</evidence>